<name>A0A936TE97_9ACTN</name>
<dbReference type="EMBL" id="JADJZA010000006">
    <property type="protein sequence ID" value="MBK9296847.1"/>
    <property type="molecule type" value="Genomic_DNA"/>
</dbReference>
<gene>
    <name evidence="2" type="ORF">IPN02_08420</name>
</gene>
<feature type="domain" description="AB hydrolase-1" evidence="1">
    <location>
        <begin position="58"/>
        <end position="312"/>
    </location>
</feature>
<evidence type="ECO:0000313" key="2">
    <source>
        <dbReference type="EMBL" id="MBK9296847.1"/>
    </source>
</evidence>
<dbReference type="InterPro" id="IPR050228">
    <property type="entry name" value="Carboxylesterase_BioH"/>
</dbReference>
<dbReference type="InterPro" id="IPR000639">
    <property type="entry name" value="Epox_hydrolase-like"/>
</dbReference>
<dbReference type="InterPro" id="IPR029058">
    <property type="entry name" value="AB_hydrolase_fold"/>
</dbReference>
<dbReference type="Proteomes" id="UP000727993">
    <property type="component" value="Unassembled WGS sequence"/>
</dbReference>
<keyword evidence="2" id="KW-0378">Hydrolase</keyword>
<dbReference type="InterPro" id="IPR000073">
    <property type="entry name" value="AB_hydrolase_1"/>
</dbReference>
<dbReference type="PRINTS" id="PR00412">
    <property type="entry name" value="EPOXHYDRLASE"/>
</dbReference>
<sequence>MSAHPPPGEPATGQSVPVSAAVAGAYPGAHRPDRRRRVDSSGVGISVVEWGDEGDPPLLFAHGGFDFAETLNVFAPILARAGWRVVSWDQRGHGDSDHADLYSWHADTRDAAAVVHSTTDEAMPWIGHSKGGVLTMQLSEVLPHRLSKLVNLDGLPSRRFVPDVAEQRNAMMSEAALGWLDHRASLEGKQRRPGTIEGLAQRRARMNIRMSSEWLQYLVTVGARQDADGWRWKIDPTLRMGGLGPWRPEWSMARLPALGVPFLGVLGLELEEMGWGTRPGDVEAYLPSGARFETLDGVGHFVHIEAPERVADLILEFLS</sequence>
<proteinExistence type="predicted"/>
<dbReference type="Gene3D" id="3.40.50.1820">
    <property type="entry name" value="alpha/beta hydrolase"/>
    <property type="match status" value="1"/>
</dbReference>
<dbReference type="SUPFAM" id="SSF53474">
    <property type="entry name" value="alpha/beta-Hydrolases"/>
    <property type="match status" value="1"/>
</dbReference>
<organism evidence="2 3">
    <name type="scientific">Candidatus Neomicrothrix subdominans</name>
    <dbReference type="NCBI Taxonomy" id="2954438"/>
    <lineage>
        <taxon>Bacteria</taxon>
        <taxon>Bacillati</taxon>
        <taxon>Actinomycetota</taxon>
        <taxon>Acidimicrobiia</taxon>
        <taxon>Acidimicrobiales</taxon>
        <taxon>Microthrixaceae</taxon>
        <taxon>Candidatus Neomicrothrix</taxon>
    </lineage>
</organism>
<accession>A0A936TE97</accession>
<dbReference type="Pfam" id="PF12697">
    <property type="entry name" value="Abhydrolase_6"/>
    <property type="match status" value="1"/>
</dbReference>
<dbReference type="PANTHER" id="PTHR43194:SF2">
    <property type="entry name" value="PEROXISOMAL MEMBRANE PROTEIN LPX1"/>
    <property type="match status" value="1"/>
</dbReference>
<dbReference type="PANTHER" id="PTHR43194">
    <property type="entry name" value="HYDROLASE ALPHA/BETA FOLD FAMILY"/>
    <property type="match status" value="1"/>
</dbReference>
<dbReference type="AlphaFoldDB" id="A0A936TE97"/>
<dbReference type="GO" id="GO:0016787">
    <property type="term" value="F:hydrolase activity"/>
    <property type="evidence" value="ECO:0007669"/>
    <property type="project" value="UniProtKB-KW"/>
</dbReference>
<comment type="caution">
    <text evidence="2">The sequence shown here is derived from an EMBL/GenBank/DDBJ whole genome shotgun (WGS) entry which is preliminary data.</text>
</comment>
<evidence type="ECO:0000259" key="1">
    <source>
        <dbReference type="Pfam" id="PF12697"/>
    </source>
</evidence>
<evidence type="ECO:0000313" key="3">
    <source>
        <dbReference type="Proteomes" id="UP000727993"/>
    </source>
</evidence>
<reference evidence="2 3" key="1">
    <citation type="submission" date="2020-10" db="EMBL/GenBank/DDBJ databases">
        <title>Connecting structure to function with the recovery of over 1000 high-quality activated sludge metagenome-assembled genomes encoding full-length rRNA genes using long-read sequencing.</title>
        <authorList>
            <person name="Singleton C.M."/>
            <person name="Petriglieri F."/>
            <person name="Kristensen J.M."/>
            <person name="Kirkegaard R.H."/>
            <person name="Michaelsen T.Y."/>
            <person name="Andersen M.H."/>
            <person name="Karst S.M."/>
            <person name="Dueholm M.S."/>
            <person name="Nielsen P.H."/>
            <person name="Albertsen M."/>
        </authorList>
    </citation>
    <scope>NUCLEOTIDE SEQUENCE [LARGE SCALE GENOMIC DNA]</scope>
    <source>
        <strain evidence="2">Lyne_18-Q3-R50-59_MAXAC.006</strain>
    </source>
</reference>
<protein>
    <submittedName>
        <fullName evidence="2">Alpha/beta hydrolase</fullName>
    </submittedName>
</protein>